<feature type="region of interest" description="Disordered" evidence="2">
    <location>
        <begin position="81"/>
        <end position="118"/>
    </location>
</feature>
<keyword evidence="1" id="KW-0175">Coiled coil</keyword>
<evidence type="ECO:0000313" key="3">
    <source>
        <dbReference type="EMBL" id="GLK71413.1"/>
    </source>
</evidence>
<evidence type="ECO:0000256" key="1">
    <source>
        <dbReference type="SAM" id="Coils"/>
    </source>
</evidence>
<proteinExistence type="predicted"/>
<gene>
    <name evidence="3" type="ORF">GCM10017643_15280</name>
</gene>
<reference evidence="3" key="2">
    <citation type="submission" date="2023-01" db="EMBL/GenBank/DDBJ databases">
        <authorList>
            <person name="Sun Q."/>
            <person name="Evtushenko L."/>
        </authorList>
    </citation>
    <scope>NUCLEOTIDE SEQUENCE</scope>
    <source>
        <strain evidence="3">VKM B-2484</strain>
    </source>
</reference>
<reference evidence="3" key="1">
    <citation type="journal article" date="2014" name="Int. J. Syst. Evol. Microbiol.">
        <title>Complete genome sequence of Corynebacterium casei LMG S-19264T (=DSM 44701T), isolated from a smear-ripened cheese.</title>
        <authorList>
            <consortium name="US DOE Joint Genome Institute (JGI-PGF)"/>
            <person name="Walter F."/>
            <person name="Albersmeier A."/>
            <person name="Kalinowski J."/>
            <person name="Ruckert C."/>
        </authorList>
    </citation>
    <scope>NUCLEOTIDE SEQUENCE</scope>
    <source>
        <strain evidence="3">VKM B-2484</strain>
    </source>
</reference>
<dbReference type="EMBL" id="BSFJ01000005">
    <property type="protein sequence ID" value="GLK71413.1"/>
    <property type="molecule type" value="Genomic_DNA"/>
</dbReference>
<accession>A0A9W6MYR6</accession>
<feature type="coiled-coil region" evidence="1">
    <location>
        <begin position="31"/>
        <end position="72"/>
    </location>
</feature>
<evidence type="ECO:0000256" key="2">
    <source>
        <dbReference type="SAM" id="MobiDB-lite"/>
    </source>
</evidence>
<name>A0A9W6MYR6_9HYPH</name>
<dbReference type="RefSeq" id="WP_213372591.1">
    <property type="nucleotide sequence ID" value="NZ_BSFJ01000005.1"/>
</dbReference>
<comment type="caution">
    <text evidence="3">The sequence shown here is derived from an EMBL/GenBank/DDBJ whole genome shotgun (WGS) entry which is preliminary data.</text>
</comment>
<feature type="compositionally biased region" description="Low complexity" evidence="2">
    <location>
        <begin position="102"/>
        <end position="118"/>
    </location>
</feature>
<protein>
    <submittedName>
        <fullName evidence="3">Uncharacterized protein</fullName>
    </submittedName>
</protein>
<dbReference type="AlphaFoldDB" id="A0A9W6MYR6"/>
<dbReference type="Proteomes" id="UP001143370">
    <property type="component" value="Unassembled WGS sequence"/>
</dbReference>
<keyword evidence="4" id="KW-1185">Reference proteome</keyword>
<evidence type="ECO:0000313" key="4">
    <source>
        <dbReference type="Proteomes" id="UP001143370"/>
    </source>
</evidence>
<sequence>MGSDKKTARTRGLRDVATVQTRLTHAAPSNRTQAVSRFARLENERSRLLRELEAWSARQAEAERMLAKVDEELSAMRVMLLDAPPSPPSAGSPPRRRRVRQEAAPEPVAAHAHALIEY</sequence>
<organism evidence="3 4">
    <name type="scientific">Ancylobacter dichloromethanicus</name>
    <dbReference type="NCBI Taxonomy" id="518825"/>
    <lineage>
        <taxon>Bacteria</taxon>
        <taxon>Pseudomonadati</taxon>
        <taxon>Pseudomonadota</taxon>
        <taxon>Alphaproteobacteria</taxon>
        <taxon>Hyphomicrobiales</taxon>
        <taxon>Xanthobacteraceae</taxon>
        <taxon>Ancylobacter</taxon>
    </lineage>
</organism>